<organism evidence="13 14">
    <name type="scientific">Malus baccata</name>
    <name type="common">Siberian crab apple</name>
    <name type="synonym">Pyrus baccata</name>
    <dbReference type="NCBI Taxonomy" id="106549"/>
    <lineage>
        <taxon>Eukaryota</taxon>
        <taxon>Viridiplantae</taxon>
        <taxon>Streptophyta</taxon>
        <taxon>Embryophyta</taxon>
        <taxon>Tracheophyta</taxon>
        <taxon>Spermatophyta</taxon>
        <taxon>Magnoliopsida</taxon>
        <taxon>eudicotyledons</taxon>
        <taxon>Gunneridae</taxon>
        <taxon>Pentapetalae</taxon>
        <taxon>rosids</taxon>
        <taxon>fabids</taxon>
        <taxon>Rosales</taxon>
        <taxon>Rosaceae</taxon>
        <taxon>Amygdaloideae</taxon>
        <taxon>Maleae</taxon>
        <taxon>Malus</taxon>
    </lineage>
</organism>
<keyword evidence="11" id="KW-0072">Autophagy</keyword>
<evidence type="ECO:0000313" key="14">
    <source>
        <dbReference type="Proteomes" id="UP000315295"/>
    </source>
</evidence>
<proteinExistence type="inferred from homology"/>
<evidence type="ECO:0000256" key="3">
    <source>
        <dbReference type="ARBA" id="ARBA00004370"/>
    </source>
</evidence>
<feature type="region of interest" description="Disordered" evidence="12">
    <location>
        <begin position="1"/>
        <end position="77"/>
    </location>
</feature>
<dbReference type="GO" id="GO:0005874">
    <property type="term" value="C:microtubule"/>
    <property type="evidence" value="ECO:0007669"/>
    <property type="project" value="UniProtKB-KW"/>
</dbReference>
<evidence type="ECO:0000256" key="9">
    <source>
        <dbReference type="ARBA" id="ARBA00023212"/>
    </source>
</evidence>
<evidence type="ECO:0000313" key="13">
    <source>
        <dbReference type="EMBL" id="TQD96608.1"/>
    </source>
</evidence>
<gene>
    <name evidence="13" type="ORF">C1H46_017769</name>
</gene>
<comment type="function">
    <text evidence="1">Ubiquitin-like modifier involved in autophagosomes formation. May mediate the delivery of the autophagosomes to the vacuole via the microtubule cytoskeleton.</text>
</comment>
<evidence type="ECO:0000256" key="11">
    <source>
        <dbReference type="RuleBase" id="RU004384"/>
    </source>
</evidence>
<comment type="similarity">
    <text evidence="4 11">Belongs to the ATG8 family.</text>
</comment>
<evidence type="ECO:0000256" key="6">
    <source>
        <dbReference type="ARBA" id="ARBA00022786"/>
    </source>
</evidence>
<dbReference type="Proteomes" id="UP000315295">
    <property type="component" value="Unassembled WGS sequence"/>
</dbReference>
<keyword evidence="14" id="KW-1185">Reference proteome</keyword>
<evidence type="ECO:0000256" key="4">
    <source>
        <dbReference type="ARBA" id="ARBA00007293"/>
    </source>
</evidence>
<accession>A0A540MCZ2</accession>
<dbReference type="GO" id="GO:0016020">
    <property type="term" value="C:membrane"/>
    <property type="evidence" value="ECO:0007669"/>
    <property type="project" value="UniProtKB-SubCell"/>
</dbReference>
<dbReference type="GO" id="GO:0006914">
    <property type="term" value="P:autophagy"/>
    <property type="evidence" value="ECO:0007669"/>
    <property type="project" value="UniProtKB-KW"/>
</dbReference>
<dbReference type="Gene3D" id="3.10.20.90">
    <property type="entry name" value="Phosphatidylinositol 3-kinase Catalytic Subunit, Chain A, domain 1"/>
    <property type="match status" value="2"/>
</dbReference>
<keyword evidence="10" id="KW-0449">Lipoprotein</keyword>
<feature type="compositionally biased region" description="Acidic residues" evidence="12">
    <location>
        <begin position="33"/>
        <end position="50"/>
    </location>
</feature>
<keyword evidence="6" id="KW-0833">Ubl conjugation pathway</keyword>
<evidence type="ECO:0000256" key="2">
    <source>
        <dbReference type="ARBA" id="ARBA00004245"/>
    </source>
</evidence>
<evidence type="ECO:0000256" key="12">
    <source>
        <dbReference type="SAM" id="MobiDB-lite"/>
    </source>
</evidence>
<keyword evidence="5" id="KW-0493">Microtubule</keyword>
<evidence type="ECO:0000256" key="8">
    <source>
        <dbReference type="ARBA" id="ARBA00023136"/>
    </source>
</evidence>
<dbReference type="SUPFAM" id="SSF54236">
    <property type="entry name" value="Ubiquitin-like"/>
    <property type="match status" value="2"/>
</dbReference>
<dbReference type="Pfam" id="PF02991">
    <property type="entry name" value="ATG8"/>
    <property type="match status" value="2"/>
</dbReference>
<dbReference type="GO" id="GO:0005776">
    <property type="term" value="C:autophagosome"/>
    <property type="evidence" value="ECO:0007669"/>
    <property type="project" value="UniProtKB-ARBA"/>
</dbReference>
<dbReference type="EMBL" id="VIEB01000289">
    <property type="protein sequence ID" value="TQD96608.1"/>
    <property type="molecule type" value="Genomic_DNA"/>
</dbReference>
<keyword evidence="9" id="KW-0963">Cytoplasm</keyword>
<name>A0A540MCZ2_MALBA</name>
<protein>
    <recommendedName>
        <fullName evidence="11">Autophagy-related protein</fullName>
    </recommendedName>
</protein>
<keyword evidence="8" id="KW-0472">Membrane</keyword>
<dbReference type="GO" id="GO:0015031">
    <property type="term" value="P:protein transport"/>
    <property type="evidence" value="ECO:0007669"/>
    <property type="project" value="UniProtKB-KW"/>
</dbReference>
<reference evidence="13 14" key="1">
    <citation type="journal article" date="2019" name="G3 (Bethesda)">
        <title>Sequencing of a Wild Apple (Malus baccata) Genome Unravels the Differences Between Cultivated and Wild Apple Species Regarding Disease Resistance and Cold Tolerance.</title>
        <authorList>
            <person name="Chen X."/>
        </authorList>
    </citation>
    <scope>NUCLEOTIDE SEQUENCE [LARGE SCALE GENOMIC DNA]</scope>
    <source>
        <strain evidence="14">cv. Shandingzi</strain>
        <tissue evidence="13">Leaves</tissue>
    </source>
</reference>
<dbReference type="InterPro" id="IPR029071">
    <property type="entry name" value="Ubiquitin-like_domsf"/>
</dbReference>
<evidence type="ECO:0000256" key="10">
    <source>
        <dbReference type="ARBA" id="ARBA00023288"/>
    </source>
</evidence>
<evidence type="ECO:0000256" key="5">
    <source>
        <dbReference type="ARBA" id="ARBA00022701"/>
    </source>
</evidence>
<dbReference type="AlphaFoldDB" id="A0A540MCZ2"/>
<evidence type="ECO:0000256" key="1">
    <source>
        <dbReference type="ARBA" id="ARBA00003307"/>
    </source>
</evidence>
<keyword evidence="9" id="KW-0206">Cytoskeleton</keyword>
<keyword evidence="7" id="KW-0653">Protein transport</keyword>
<keyword evidence="7" id="KW-0813">Transport</keyword>
<dbReference type="PANTHER" id="PTHR10969">
    <property type="entry name" value="MICROTUBULE-ASSOCIATED PROTEINS 1A/1B LIGHT CHAIN 3-RELATED"/>
    <property type="match status" value="1"/>
</dbReference>
<dbReference type="InterPro" id="IPR004241">
    <property type="entry name" value="Atg8-like"/>
</dbReference>
<feature type="compositionally biased region" description="Basic and acidic residues" evidence="12">
    <location>
        <begin position="64"/>
        <end position="76"/>
    </location>
</feature>
<sequence>MESERILKRQTKSPIGSISMVESFDACPHEESEAHEEDDIDWDEEEEDDIASATHGTVTFGELSPERRAKRPRSDPDFAEVPDFFPLRSPLAVSDPPETSMDGLKLMEVYPWCKPVSLEKDARSGIPDIETKKYCVDESMRFVDFVDFIRKQIKHRGSLFVYVNDREPQTDFLMYQVYANNMDKYGFLRMTYSGECRVCGLGNISPRIVDNVAARSDIIPDMVKEGMKLSFEEQPWELGYYFTSTPIRVLDPWNRKEYKEMAAAFVENRPDNPEVEHLMRRYLERGKQRTIDACELRKECKDQLPVRVFKDAGSDIPDIDTKKYLVHGDMPVREFVDYIRICIGHIGREEPMFVYFKKSVPPTGALMSAIEEENKDEDGFLCIAYGGEEKGVCVSYQEL</sequence>
<comment type="caution">
    <text evidence="13">The sequence shown here is derived from an EMBL/GenBank/DDBJ whole genome shotgun (WGS) entry which is preliminary data.</text>
</comment>
<evidence type="ECO:0000256" key="7">
    <source>
        <dbReference type="ARBA" id="ARBA00022927"/>
    </source>
</evidence>
<comment type="subcellular location">
    <subcellularLocation>
        <location evidence="2">Cytoplasm</location>
        <location evidence="2">Cytoskeleton</location>
    </subcellularLocation>
    <subcellularLocation>
        <location evidence="3">Membrane</location>
    </subcellularLocation>
</comment>